<dbReference type="InterPro" id="IPR008728">
    <property type="entry name" value="Elongator_complex_protein_4"/>
</dbReference>
<feature type="compositionally biased region" description="Basic and acidic residues" evidence="9">
    <location>
        <begin position="383"/>
        <end position="403"/>
    </location>
</feature>
<dbReference type="GO" id="GO:0033588">
    <property type="term" value="C:elongator holoenzyme complex"/>
    <property type="evidence" value="ECO:0007669"/>
    <property type="project" value="InterPro"/>
</dbReference>
<dbReference type="PANTHER" id="PTHR12896">
    <property type="entry name" value="PAX6 NEIGHBOR PROTEIN PAXNEB"/>
    <property type="match status" value="1"/>
</dbReference>
<accession>A0A0D6ES55</accession>
<dbReference type="GO" id="GO:0008023">
    <property type="term" value="C:transcription elongation factor complex"/>
    <property type="evidence" value="ECO:0007669"/>
    <property type="project" value="TreeGrafter"/>
</dbReference>
<dbReference type="GO" id="GO:0005737">
    <property type="term" value="C:cytoplasm"/>
    <property type="evidence" value="ECO:0007669"/>
    <property type="project" value="UniProtKB-SubCell"/>
</dbReference>
<protein>
    <recommendedName>
        <fullName evidence="5">Elongator complex protein 4</fullName>
    </recommendedName>
</protein>
<organism evidence="10 11">
    <name type="scientific">Sporidiobolus salmonicolor</name>
    <name type="common">Yeast-like fungus</name>
    <name type="synonym">Sporobolomyces salmonicolor</name>
    <dbReference type="NCBI Taxonomy" id="5005"/>
    <lineage>
        <taxon>Eukaryota</taxon>
        <taxon>Fungi</taxon>
        <taxon>Dikarya</taxon>
        <taxon>Basidiomycota</taxon>
        <taxon>Pucciniomycotina</taxon>
        <taxon>Microbotryomycetes</taxon>
        <taxon>Sporidiobolales</taxon>
        <taxon>Sporidiobolaceae</taxon>
        <taxon>Sporobolomyces</taxon>
    </lineage>
</organism>
<sequence length="504" mass="54381">MSSFRRRTTVAPIPGSRPSPYTSLPLLSTGLITLDDLLGGGLPLSSSLVIDADSPTSYSELLLRYWIAQGLECRQDVLVVASGLDGGPQGVVETLMEVDGGPTARDDAEDEEERKREVEMQEKMKIAFRYEGMRQHQTTVEAPKARTGETDTYCSMFDLTTTRHLSSADRARLHFVDVDELRGGVASPTEFYDCLFATIESHSTDPSAPRKALRIAISSFGSPSWGPSTPAALYFFLHRLRHLLRRSHASTILTFPSHLYASPFPSSSGASPLLTRLAHAADALLRLTSFASSPPLAAQFPRHAGLLSLPKLPSLGTLTAPSAKLSVLRGLGGGGEGRENLLGFRVKRRRFVVEVVSDGPVGGGGEGGPEEEERKRNEARRRKVDEANRKEREMTGRGRERTDVLLGATGATAKARDGEVEVETPLRRVRISSEAAEGRSGEQARPPPALAKEKGVRIGGVRFAQKGEGGRGAEGGGEAAGQGTRQGKVSIARMLHQQPELLDF</sequence>
<dbReference type="UniPathway" id="UPA00988"/>
<feature type="compositionally biased region" description="Gly residues" evidence="9">
    <location>
        <begin position="470"/>
        <end position="480"/>
    </location>
</feature>
<name>A0A0D6ES55_SPOSA</name>
<keyword evidence="6" id="KW-0963">Cytoplasm</keyword>
<evidence type="ECO:0000313" key="10">
    <source>
        <dbReference type="EMBL" id="CEQ42631.1"/>
    </source>
</evidence>
<comment type="pathway">
    <text evidence="3">tRNA modification; 5-methoxycarbonylmethyl-2-thiouridine-tRNA biosynthesis.</text>
</comment>
<keyword evidence="8" id="KW-0539">Nucleus</keyword>
<reference evidence="11" key="1">
    <citation type="submission" date="2015-02" db="EMBL/GenBank/DDBJ databases">
        <authorList>
            <person name="Gon?alves P."/>
        </authorList>
    </citation>
    <scope>NUCLEOTIDE SEQUENCE [LARGE SCALE GENOMIC DNA]</scope>
</reference>
<evidence type="ECO:0000256" key="4">
    <source>
        <dbReference type="ARBA" id="ARBA00007573"/>
    </source>
</evidence>
<evidence type="ECO:0000256" key="5">
    <source>
        <dbReference type="ARBA" id="ARBA00020265"/>
    </source>
</evidence>
<dbReference type="Proteomes" id="UP000243876">
    <property type="component" value="Unassembled WGS sequence"/>
</dbReference>
<evidence type="ECO:0000256" key="6">
    <source>
        <dbReference type="ARBA" id="ARBA00022490"/>
    </source>
</evidence>
<evidence type="ECO:0000256" key="9">
    <source>
        <dbReference type="SAM" id="MobiDB-lite"/>
    </source>
</evidence>
<evidence type="ECO:0000256" key="3">
    <source>
        <dbReference type="ARBA" id="ARBA00005043"/>
    </source>
</evidence>
<dbReference type="Gene3D" id="3.40.50.300">
    <property type="entry name" value="P-loop containing nucleotide triphosphate hydrolases"/>
    <property type="match status" value="1"/>
</dbReference>
<evidence type="ECO:0000256" key="2">
    <source>
        <dbReference type="ARBA" id="ARBA00004496"/>
    </source>
</evidence>
<dbReference type="PANTHER" id="PTHR12896:SF1">
    <property type="entry name" value="ELONGATOR COMPLEX PROTEIN 4"/>
    <property type="match status" value="1"/>
</dbReference>
<dbReference type="EMBL" id="CENE01000031">
    <property type="protein sequence ID" value="CEQ42631.1"/>
    <property type="molecule type" value="Genomic_DNA"/>
</dbReference>
<dbReference type="AlphaFoldDB" id="A0A0D6ES55"/>
<dbReference type="InterPro" id="IPR027417">
    <property type="entry name" value="P-loop_NTPase"/>
</dbReference>
<gene>
    <name evidence="10" type="primary">SPOSA6832_04478</name>
</gene>
<evidence type="ECO:0000256" key="7">
    <source>
        <dbReference type="ARBA" id="ARBA00022694"/>
    </source>
</evidence>
<feature type="region of interest" description="Disordered" evidence="9">
    <location>
        <begin position="431"/>
        <end position="486"/>
    </location>
</feature>
<feature type="region of interest" description="Disordered" evidence="9">
    <location>
        <begin position="357"/>
        <end position="404"/>
    </location>
</feature>
<keyword evidence="7" id="KW-0819">tRNA processing</keyword>
<dbReference type="Pfam" id="PF05625">
    <property type="entry name" value="PAXNEB"/>
    <property type="match status" value="1"/>
</dbReference>
<comment type="similarity">
    <text evidence="4">Belongs to the ELP4 family.</text>
</comment>
<keyword evidence="11" id="KW-1185">Reference proteome</keyword>
<proteinExistence type="inferred from homology"/>
<dbReference type="OrthoDB" id="289162at2759"/>
<dbReference type="CDD" id="cd19494">
    <property type="entry name" value="Elp4"/>
    <property type="match status" value="1"/>
</dbReference>
<evidence type="ECO:0000313" key="11">
    <source>
        <dbReference type="Proteomes" id="UP000243876"/>
    </source>
</evidence>
<dbReference type="GO" id="GO:0002098">
    <property type="term" value="P:tRNA wobble uridine modification"/>
    <property type="evidence" value="ECO:0007669"/>
    <property type="project" value="InterPro"/>
</dbReference>
<evidence type="ECO:0000256" key="1">
    <source>
        <dbReference type="ARBA" id="ARBA00004123"/>
    </source>
</evidence>
<comment type="subcellular location">
    <subcellularLocation>
        <location evidence="2">Cytoplasm</location>
    </subcellularLocation>
    <subcellularLocation>
        <location evidence="1">Nucleus</location>
    </subcellularLocation>
</comment>
<evidence type="ECO:0000256" key="8">
    <source>
        <dbReference type="ARBA" id="ARBA00023242"/>
    </source>
</evidence>